<organism evidence="3">
    <name type="scientific">Hirschioporus abietinus</name>
    <dbReference type="NCBI Taxonomy" id="3028765"/>
    <lineage>
        <taxon>Eukaryota</taxon>
        <taxon>Fungi</taxon>
        <taxon>Dikarya</taxon>
        <taxon>Basidiomycota</taxon>
        <taxon>Agaricomycotina</taxon>
        <taxon>Agaricomycetes</taxon>
        <taxon>Hymenochaetales</taxon>
        <taxon>Hirschioporaceae</taxon>
        <taxon>Hirschioporus</taxon>
    </lineage>
</organism>
<evidence type="ECO:0000313" key="3">
    <source>
        <dbReference type="EMBL" id="CAC33097.1"/>
    </source>
</evidence>
<feature type="non-terminal residue" evidence="3">
    <location>
        <position position="1"/>
    </location>
</feature>
<gene>
    <name evidence="3" type="primary">ef1a</name>
</gene>
<feature type="non-terminal residue" evidence="3">
    <location>
        <position position="133"/>
    </location>
</feature>
<keyword evidence="3" id="KW-0251">Elongation factor</keyword>
<dbReference type="EMBL" id="AJ309886">
    <property type="protein sequence ID" value="CAC33097.1"/>
    <property type="molecule type" value="Genomic_DNA"/>
</dbReference>
<protein>
    <submittedName>
        <fullName evidence="3">Tranlsation elongation factor 1a</fullName>
    </submittedName>
</protein>
<evidence type="ECO:0000256" key="2">
    <source>
        <dbReference type="SAM" id="SignalP"/>
    </source>
</evidence>
<feature type="compositionally biased region" description="Basic and acidic residues" evidence="1">
    <location>
        <begin position="51"/>
        <end position="62"/>
    </location>
</feature>
<feature type="compositionally biased region" description="Polar residues" evidence="1">
    <location>
        <begin position="68"/>
        <end position="79"/>
    </location>
</feature>
<proteinExistence type="predicted"/>
<keyword evidence="2" id="KW-0732">Signal</keyword>
<name>Q9C1V6_9AGAM</name>
<reference evidence="3" key="1">
    <citation type="journal article" date="2003" name="Heredity">
        <title>Ribosomal DNA variation, recombination and inheritance in the basidiomycete Trichaptum abietinum: implications for reticulate evolution.</title>
        <authorList>
            <person name="Kauserud H."/>
            <person name="Schumacher T."/>
        </authorList>
    </citation>
    <scope>NUCLEOTIDE SEQUENCE</scope>
    <source>
        <strain evidence="3">TaSf4-2.3</strain>
        <tissue evidence="3">Monocaryon isolate</tissue>
    </source>
</reference>
<dbReference type="AlphaFoldDB" id="Q9C1V6"/>
<keyword evidence="3" id="KW-0648">Protein biosynthesis</keyword>
<dbReference type="GO" id="GO:0003746">
    <property type="term" value="F:translation elongation factor activity"/>
    <property type="evidence" value="ECO:0007669"/>
    <property type="project" value="UniProtKB-KW"/>
</dbReference>
<feature type="signal peptide" evidence="2">
    <location>
        <begin position="1"/>
        <end position="23"/>
    </location>
</feature>
<feature type="region of interest" description="Disordered" evidence="1">
    <location>
        <begin position="40"/>
        <end position="79"/>
    </location>
</feature>
<feature type="chain" id="PRO_5004324781" evidence="2">
    <location>
        <begin position="24"/>
        <end position="133"/>
    </location>
</feature>
<evidence type="ECO:0000256" key="1">
    <source>
        <dbReference type="SAM" id="MobiDB-lite"/>
    </source>
</evidence>
<sequence>PTALSSLSLLVLVSSRLVSPRTAKRVSTLCSRLPSVCDNSLSPSTKWTRRRWSEDRFNEMSRKRPTSLRRSATTPSPSLSFRFPAGTVTTCLRSLQTCLGTRAGPRRRRPVRARAKLSSMRLMPSILRFVRVT</sequence>
<accession>Q9C1V6</accession>